<proteinExistence type="predicted"/>
<sequence>MIPWQKYDPTDRSIESHVPHLVTDGKQALIAVHAKRLDGDGYGWRRQGGYSFNGVTHWAPINLPGEE</sequence>
<accession>A0ABQ4MIZ5</accession>
<dbReference type="RefSeq" id="WP_213656685.1">
    <property type="nucleotide sequence ID" value="NZ_BOSL01000026.1"/>
</dbReference>
<evidence type="ECO:0000313" key="1">
    <source>
        <dbReference type="EMBL" id="GIP55937.1"/>
    </source>
</evidence>
<dbReference type="Proteomes" id="UP000679992">
    <property type="component" value="Unassembled WGS sequence"/>
</dbReference>
<organism evidence="1 2">
    <name type="scientific">Paenibacillus vini</name>
    <dbReference type="NCBI Taxonomy" id="1476024"/>
    <lineage>
        <taxon>Bacteria</taxon>
        <taxon>Bacillati</taxon>
        <taxon>Bacillota</taxon>
        <taxon>Bacilli</taxon>
        <taxon>Bacillales</taxon>
        <taxon>Paenibacillaceae</taxon>
        <taxon>Paenibacillus</taxon>
    </lineage>
</organism>
<dbReference type="EMBL" id="BOSL01000026">
    <property type="protein sequence ID" value="GIP55937.1"/>
    <property type="molecule type" value="Genomic_DNA"/>
</dbReference>
<gene>
    <name evidence="1" type="ORF">J42TS3_49720</name>
</gene>
<protein>
    <recommendedName>
        <fullName evidence="3">DUF551 domain-containing protein</fullName>
    </recommendedName>
</protein>
<evidence type="ECO:0008006" key="3">
    <source>
        <dbReference type="Google" id="ProtNLM"/>
    </source>
</evidence>
<evidence type="ECO:0000313" key="2">
    <source>
        <dbReference type="Proteomes" id="UP000679992"/>
    </source>
</evidence>
<keyword evidence="2" id="KW-1185">Reference proteome</keyword>
<reference evidence="1 2" key="1">
    <citation type="submission" date="2021-03" db="EMBL/GenBank/DDBJ databases">
        <title>Antimicrobial resistance genes in bacteria isolated from Japanese honey, and their potential for conferring macrolide and lincosamide resistance in the American foulbrood pathogen Paenibacillus larvae.</title>
        <authorList>
            <person name="Okamoto M."/>
            <person name="Kumagai M."/>
            <person name="Kanamori H."/>
            <person name="Takamatsu D."/>
        </authorList>
    </citation>
    <scope>NUCLEOTIDE SEQUENCE [LARGE SCALE GENOMIC DNA]</scope>
    <source>
        <strain evidence="1 2">J42TS3</strain>
    </source>
</reference>
<comment type="caution">
    <text evidence="1">The sequence shown here is derived from an EMBL/GenBank/DDBJ whole genome shotgun (WGS) entry which is preliminary data.</text>
</comment>
<name>A0ABQ4MIZ5_9BACL</name>